<dbReference type="Proteomes" id="UP000005496">
    <property type="component" value="Unassembled WGS sequence"/>
</dbReference>
<proteinExistence type="predicted"/>
<dbReference type="Pfam" id="PF13487">
    <property type="entry name" value="HD_5"/>
    <property type="match status" value="1"/>
</dbReference>
<dbReference type="AlphaFoldDB" id="D6SUH0"/>
<name>D6SUH0_9BACT</name>
<dbReference type="GO" id="GO:0016787">
    <property type="term" value="F:hydrolase activity"/>
    <property type="evidence" value="ECO:0007669"/>
    <property type="project" value="UniProtKB-KW"/>
</dbReference>
<dbReference type="PROSITE" id="PS51832">
    <property type="entry name" value="HD_GYP"/>
    <property type="match status" value="1"/>
</dbReference>
<organism evidence="2 3">
    <name type="scientific">Desulfonatronospira thiodismutans ASO3-1</name>
    <dbReference type="NCBI Taxonomy" id="555779"/>
    <lineage>
        <taxon>Bacteria</taxon>
        <taxon>Pseudomonadati</taxon>
        <taxon>Thermodesulfobacteriota</taxon>
        <taxon>Desulfovibrionia</taxon>
        <taxon>Desulfovibrionales</taxon>
        <taxon>Desulfonatronovibrionaceae</taxon>
        <taxon>Desulfonatronospira</taxon>
    </lineage>
</organism>
<dbReference type="Gene3D" id="1.10.3210.10">
    <property type="entry name" value="Hypothetical protein af1432"/>
    <property type="match status" value="1"/>
</dbReference>
<accession>D6SUH0</accession>
<protein>
    <submittedName>
        <fullName evidence="2">Metal dependent phosphohydrolase</fullName>
    </submittedName>
</protein>
<reference evidence="2" key="1">
    <citation type="submission" date="2010-05" db="EMBL/GenBank/DDBJ databases">
        <title>The draft genome of Desulfonatronospira thiodismutans ASO3-1.</title>
        <authorList>
            <consortium name="US DOE Joint Genome Institute (JGI-PGF)"/>
            <person name="Lucas S."/>
            <person name="Copeland A."/>
            <person name="Lapidus A."/>
            <person name="Cheng J.-F."/>
            <person name="Bruce D."/>
            <person name="Goodwin L."/>
            <person name="Pitluck S."/>
            <person name="Chertkov O."/>
            <person name="Brettin T."/>
            <person name="Detter J.C."/>
            <person name="Han C."/>
            <person name="Land M.L."/>
            <person name="Hauser L."/>
            <person name="Kyrpides N."/>
            <person name="Mikhailova N."/>
            <person name="Muyzer G."/>
            <person name="Woyke T."/>
        </authorList>
    </citation>
    <scope>NUCLEOTIDE SEQUENCE [LARGE SCALE GENOMIC DNA]</scope>
    <source>
        <strain evidence="2">ASO3-1</strain>
    </source>
</reference>
<dbReference type="RefSeq" id="WP_008871643.1">
    <property type="nucleotide sequence ID" value="NZ_ACJN02000004.1"/>
</dbReference>
<comment type="caution">
    <text evidence="2">The sequence shown here is derived from an EMBL/GenBank/DDBJ whole genome shotgun (WGS) entry which is preliminary data.</text>
</comment>
<evidence type="ECO:0000259" key="1">
    <source>
        <dbReference type="PROSITE" id="PS51832"/>
    </source>
</evidence>
<dbReference type="InterPro" id="IPR052020">
    <property type="entry name" value="Cyclic_di-GMP/3'3'-cGAMP_PDE"/>
</dbReference>
<evidence type="ECO:0000313" key="2">
    <source>
        <dbReference type="EMBL" id="EFI32950.1"/>
    </source>
</evidence>
<feature type="domain" description="HD-GYP" evidence="1">
    <location>
        <begin position="138"/>
        <end position="333"/>
    </location>
</feature>
<sequence>MSSKQIDAESLNEEFYQVTPDILESFPKFRLPLNLYRFKEDIGQLQPYYYADRRLDQNMQKDLHNYSRKGQIFVARSDHKIYAKHISKQLDLVLQDRNLTTEEVVYIIRFALTEKASDFFEQPVPAAMEKLKKDSLVLTQYLWEDRSRLENLLKMLHQEYSWARLCYNSTILGLALFMKMQEDSLKRRAMDNLALGLLTHMLGMTKVPAFILEKKTRLSREEQDKITNYPMTGANIMRKLDVLEDVALNCHLEHKELLDGSGVPRGLKGAEISLHGRLAALVHAFCEYSLRPDAKGQDLSRVAECLAQAQNKYDAKLSSSLQELVPQVQVAPD</sequence>
<dbReference type="OrthoDB" id="9776628at2"/>
<keyword evidence="3" id="KW-1185">Reference proteome</keyword>
<dbReference type="InterPro" id="IPR037522">
    <property type="entry name" value="HD_GYP_dom"/>
</dbReference>
<dbReference type="PANTHER" id="PTHR45228:SF4">
    <property type="entry name" value="LIPOPROTEIN"/>
    <property type="match status" value="1"/>
</dbReference>
<evidence type="ECO:0000313" key="3">
    <source>
        <dbReference type="Proteomes" id="UP000005496"/>
    </source>
</evidence>
<gene>
    <name evidence="2" type="ORF">Dthio_PD0264</name>
</gene>
<dbReference type="PANTHER" id="PTHR45228">
    <property type="entry name" value="CYCLIC DI-GMP PHOSPHODIESTERASE TM_0186-RELATED"/>
    <property type="match status" value="1"/>
</dbReference>
<dbReference type="eggNOG" id="COG2206">
    <property type="taxonomic scope" value="Bacteria"/>
</dbReference>
<dbReference type="EMBL" id="ACJN02000004">
    <property type="protein sequence ID" value="EFI32950.1"/>
    <property type="molecule type" value="Genomic_DNA"/>
</dbReference>